<name>A0A6J5TBJ6_9CAUD</name>
<sequence length="138" mass="13951">MPTASYVKYTAAIEPLLEGINAGTDSWKIALALTVNAADTTFTAGTTDLATAGGYTAGGNAASITSATQTAGTYKLVLASPAVWTGSGAGFTFRYAILWDATTSTPVAYWDYGSSVTVASGDAVTVTLDATNGVFQAT</sequence>
<organism evidence="1">
    <name type="scientific">uncultured Caudovirales phage</name>
    <dbReference type="NCBI Taxonomy" id="2100421"/>
    <lineage>
        <taxon>Viruses</taxon>
        <taxon>Duplodnaviria</taxon>
        <taxon>Heunggongvirae</taxon>
        <taxon>Uroviricota</taxon>
        <taxon>Caudoviricetes</taxon>
        <taxon>Peduoviridae</taxon>
        <taxon>Maltschvirus</taxon>
        <taxon>Maltschvirus maltsch</taxon>
    </lineage>
</organism>
<reference evidence="1" key="1">
    <citation type="submission" date="2020-05" db="EMBL/GenBank/DDBJ databases">
        <authorList>
            <person name="Chiriac C."/>
            <person name="Salcher M."/>
            <person name="Ghai R."/>
            <person name="Kavagutti S V."/>
        </authorList>
    </citation>
    <scope>NUCLEOTIDE SEQUENCE</scope>
</reference>
<gene>
    <name evidence="1" type="ORF">UFOVP86_30</name>
</gene>
<dbReference type="EMBL" id="LR797825">
    <property type="protein sequence ID" value="CAB4242049.1"/>
    <property type="molecule type" value="Genomic_DNA"/>
</dbReference>
<protein>
    <submittedName>
        <fullName evidence="1">Uncharacterized protein</fullName>
    </submittedName>
</protein>
<accession>A0A6J5TBJ6</accession>
<evidence type="ECO:0000313" key="1">
    <source>
        <dbReference type="EMBL" id="CAB4242049.1"/>
    </source>
</evidence>
<proteinExistence type="predicted"/>